<feature type="repeat" description="PPR" evidence="2">
    <location>
        <begin position="385"/>
        <end position="419"/>
    </location>
</feature>
<evidence type="ECO:0000313" key="6">
    <source>
        <dbReference type="Proteomes" id="UP000012073"/>
    </source>
</evidence>
<evidence type="ECO:0000256" key="1">
    <source>
        <dbReference type="ARBA" id="ARBA00022737"/>
    </source>
</evidence>
<feature type="compositionally biased region" description="Basic and acidic residues" evidence="3">
    <location>
        <begin position="680"/>
        <end position="690"/>
    </location>
</feature>
<feature type="domain" description="PROP1-like PPR" evidence="4">
    <location>
        <begin position="355"/>
        <end position="503"/>
    </location>
</feature>
<dbReference type="RefSeq" id="XP_005712067.1">
    <property type="nucleotide sequence ID" value="XM_005712010.1"/>
</dbReference>
<dbReference type="InterPro" id="IPR002885">
    <property type="entry name" value="PPR_rpt"/>
</dbReference>
<dbReference type="KEGG" id="ccp:CHC_T00008166001"/>
<feature type="repeat" description="PPR" evidence="2">
    <location>
        <begin position="315"/>
        <end position="349"/>
    </location>
</feature>
<dbReference type="InterPro" id="IPR033443">
    <property type="entry name" value="PROP1-like_PPR_dom"/>
</dbReference>
<dbReference type="PANTHER" id="PTHR47447">
    <property type="entry name" value="OS03G0856100 PROTEIN"/>
    <property type="match status" value="1"/>
</dbReference>
<dbReference type="Gene3D" id="1.25.40.10">
    <property type="entry name" value="Tetratricopeptide repeat domain"/>
    <property type="match status" value="3"/>
</dbReference>
<evidence type="ECO:0000259" key="4">
    <source>
        <dbReference type="Pfam" id="PF17177"/>
    </source>
</evidence>
<feature type="repeat" description="PPR" evidence="2">
    <location>
        <begin position="245"/>
        <end position="279"/>
    </location>
</feature>
<evidence type="ECO:0000313" key="5">
    <source>
        <dbReference type="EMBL" id="CDF32402.1"/>
    </source>
</evidence>
<organism evidence="5 6">
    <name type="scientific">Chondrus crispus</name>
    <name type="common">Carrageen Irish moss</name>
    <name type="synonym">Polymorpha crispa</name>
    <dbReference type="NCBI Taxonomy" id="2769"/>
    <lineage>
        <taxon>Eukaryota</taxon>
        <taxon>Rhodophyta</taxon>
        <taxon>Florideophyceae</taxon>
        <taxon>Rhodymeniophycidae</taxon>
        <taxon>Gigartinales</taxon>
        <taxon>Gigartinaceae</taxon>
        <taxon>Chondrus</taxon>
    </lineage>
</organism>
<proteinExistence type="predicted"/>
<keyword evidence="6" id="KW-1185">Reference proteome</keyword>
<dbReference type="STRING" id="2769.R7Q1B3"/>
<dbReference type="NCBIfam" id="TIGR00756">
    <property type="entry name" value="PPR"/>
    <property type="match status" value="6"/>
</dbReference>
<dbReference type="InterPro" id="IPR011990">
    <property type="entry name" value="TPR-like_helical_dom_sf"/>
</dbReference>
<dbReference type="PANTHER" id="PTHR47447:SF17">
    <property type="entry name" value="OS12G0638900 PROTEIN"/>
    <property type="match status" value="1"/>
</dbReference>
<dbReference type="EMBL" id="HG001489">
    <property type="protein sequence ID" value="CDF32402.1"/>
    <property type="molecule type" value="Genomic_DNA"/>
</dbReference>
<feature type="repeat" description="PPR" evidence="2">
    <location>
        <begin position="350"/>
        <end position="384"/>
    </location>
</feature>
<dbReference type="PhylomeDB" id="R7Q1B3"/>
<feature type="region of interest" description="Disordered" evidence="3">
    <location>
        <begin position="117"/>
        <end position="149"/>
    </location>
</feature>
<name>R7Q1B3_CHOCR</name>
<dbReference type="Proteomes" id="UP000012073">
    <property type="component" value="Unassembled WGS sequence"/>
</dbReference>
<reference evidence="6" key="1">
    <citation type="journal article" date="2013" name="Proc. Natl. Acad. Sci. U.S.A.">
        <title>Genome structure and metabolic features in the red seaweed Chondrus crispus shed light on evolution of the Archaeplastida.</title>
        <authorList>
            <person name="Collen J."/>
            <person name="Porcel B."/>
            <person name="Carre W."/>
            <person name="Ball S.G."/>
            <person name="Chaparro C."/>
            <person name="Tonon T."/>
            <person name="Barbeyron T."/>
            <person name="Michel G."/>
            <person name="Noel B."/>
            <person name="Valentin K."/>
            <person name="Elias M."/>
            <person name="Artiguenave F."/>
            <person name="Arun A."/>
            <person name="Aury J.M."/>
            <person name="Barbosa-Neto J.F."/>
            <person name="Bothwell J.H."/>
            <person name="Bouget F.Y."/>
            <person name="Brillet L."/>
            <person name="Cabello-Hurtado F."/>
            <person name="Capella-Gutierrez S."/>
            <person name="Charrier B."/>
            <person name="Cladiere L."/>
            <person name="Cock J.M."/>
            <person name="Coelho S.M."/>
            <person name="Colleoni C."/>
            <person name="Czjzek M."/>
            <person name="Da Silva C."/>
            <person name="Delage L."/>
            <person name="Denoeud F."/>
            <person name="Deschamps P."/>
            <person name="Dittami S.M."/>
            <person name="Gabaldon T."/>
            <person name="Gachon C.M."/>
            <person name="Groisillier A."/>
            <person name="Herve C."/>
            <person name="Jabbari K."/>
            <person name="Katinka M."/>
            <person name="Kloareg B."/>
            <person name="Kowalczyk N."/>
            <person name="Labadie K."/>
            <person name="Leblanc C."/>
            <person name="Lopez P.J."/>
            <person name="McLachlan D.H."/>
            <person name="Meslet-Cladiere L."/>
            <person name="Moustafa A."/>
            <person name="Nehr Z."/>
            <person name="Nyvall Collen P."/>
            <person name="Panaud O."/>
            <person name="Partensky F."/>
            <person name="Poulain J."/>
            <person name="Rensing S.A."/>
            <person name="Rousvoal S."/>
            <person name="Samson G."/>
            <person name="Symeonidi A."/>
            <person name="Weissenbach J."/>
            <person name="Zambounis A."/>
            <person name="Wincker P."/>
            <person name="Boyen C."/>
        </authorList>
    </citation>
    <scope>NUCLEOTIDE SEQUENCE [LARGE SCALE GENOMIC DNA]</scope>
    <source>
        <strain evidence="6">cv. Stackhouse</strain>
    </source>
</reference>
<feature type="region of interest" description="Disordered" evidence="3">
    <location>
        <begin position="637"/>
        <end position="690"/>
    </location>
</feature>
<feature type="compositionally biased region" description="Basic and acidic residues" evidence="3">
    <location>
        <begin position="132"/>
        <end position="148"/>
    </location>
</feature>
<dbReference type="Pfam" id="PF13041">
    <property type="entry name" value="PPR_2"/>
    <property type="match status" value="1"/>
</dbReference>
<gene>
    <name evidence="5" type="ORF">CHC_T00008166001</name>
</gene>
<evidence type="ECO:0000256" key="2">
    <source>
        <dbReference type="PROSITE-ProRule" id="PRU00708"/>
    </source>
</evidence>
<evidence type="ECO:0000256" key="3">
    <source>
        <dbReference type="SAM" id="MobiDB-lite"/>
    </source>
</evidence>
<accession>R7Q1B3</accession>
<dbReference type="Pfam" id="PF17177">
    <property type="entry name" value="PPR_long"/>
    <property type="match status" value="1"/>
</dbReference>
<dbReference type="OrthoDB" id="4117at2759"/>
<sequence length="690" mass="77614">MLNTSIHCRTADVQYRPIGCPVQLLGNESFGVGRFPRSYGSSFRNSEQRSLPESLRAVVPNYLSRAQKCIPTAALSRTTRLGTDAIAPGWSASLQHNTMHSDPRVMEANEHKLPTSREVVGSAKRNSTSDIASERSPGRTFVRDRTPETGRNIVRRGRRTPHPARDISAVRAATLGPAIVLLRGNDRERRRFMTELHAGNAKLSIEQFNEILSAMLRMRRVRDAAAFTQLWDREPWLSILRKDKATKSYTIMIDAYGKCNQLARAFTLFYTMTRVGPKPNVVTFNAMIAACARNNEPNMAYEVFEEMQASRIAPDKFTFGSLIDACAKSGQVERAFEVSRLMDQSGVVKDQTIYSALMDACGRAKQLDRALLLYEEMKRNAVWPNLVTFAVLIDTCANARRPDRAFQLFSEIKHWGFPRANVVVYTALIDACSKAGWPERAERVMANMVANGIRPNEISFGALMDGWTKGGQINRAFEIIERMVNVHDVLPNAVLVGGLIDASRRLNEPGRAKPIWSVVMKYNIRPSRTYYPPLIAMAARSGDLDVASAITLHAYARGSLRRVALNSENPTLYAMACAIAYLLHSIRTDTKSSQEVKKQHLNRLRVVFNSTAMRPDQLTRLSPEAAYQCCTSWNHTDSRQTRTERRYNGSPRERSPAMRRTVGKFTGRGQQRTNAMRKQNRSEVDRTTMG</sequence>
<feature type="repeat" description="PPR" evidence="2">
    <location>
        <begin position="280"/>
        <end position="314"/>
    </location>
</feature>
<protein>
    <recommendedName>
        <fullName evidence="4">PROP1-like PPR domain-containing protein</fullName>
    </recommendedName>
</protein>
<feature type="compositionally biased region" description="Polar residues" evidence="3">
    <location>
        <begin position="668"/>
        <end position="677"/>
    </location>
</feature>
<keyword evidence="1" id="KW-0677">Repeat</keyword>
<dbReference type="AlphaFoldDB" id="R7Q1B3"/>
<dbReference type="Gramene" id="CDF32402">
    <property type="protein sequence ID" value="CDF32402"/>
    <property type="gene ID" value="CHC_T00008166001"/>
</dbReference>
<dbReference type="GeneID" id="17319777"/>
<feature type="repeat" description="PPR" evidence="2">
    <location>
        <begin position="421"/>
        <end position="455"/>
    </location>
</feature>
<feature type="compositionally biased region" description="Basic and acidic residues" evidence="3">
    <location>
        <begin position="637"/>
        <end position="656"/>
    </location>
</feature>
<dbReference type="Pfam" id="PF01535">
    <property type="entry name" value="PPR"/>
    <property type="match status" value="1"/>
</dbReference>
<dbReference type="PROSITE" id="PS51375">
    <property type="entry name" value="PPR"/>
    <property type="match status" value="6"/>
</dbReference>